<dbReference type="Pfam" id="PF12951">
    <property type="entry name" value="PATR"/>
    <property type="match status" value="1"/>
</dbReference>
<protein>
    <submittedName>
        <fullName evidence="2">Autotransporter-associated beta strand repeat protein</fullName>
    </submittedName>
</protein>
<evidence type="ECO:0000313" key="2">
    <source>
        <dbReference type="EMBL" id="QDU89429.1"/>
    </source>
</evidence>
<accession>A0A518DD81</accession>
<dbReference type="InterPro" id="IPR013425">
    <property type="entry name" value="Autotrns_rpt"/>
</dbReference>
<dbReference type="InterPro" id="IPR018247">
    <property type="entry name" value="EF_Hand_1_Ca_BS"/>
</dbReference>
<dbReference type="RefSeq" id="WP_145285936.1">
    <property type="nucleotide sequence ID" value="NZ_CP036291.1"/>
</dbReference>
<dbReference type="PROSITE" id="PS00018">
    <property type="entry name" value="EF_HAND_1"/>
    <property type="match status" value="3"/>
</dbReference>
<proteinExistence type="predicted"/>
<organism evidence="2 3">
    <name type="scientific">Pirellulimonas nuda</name>
    <dbReference type="NCBI Taxonomy" id="2528009"/>
    <lineage>
        <taxon>Bacteria</taxon>
        <taxon>Pseudomonadati</taxon>
        <taxon>Planctomycetota</taxon>
        <taxon>Planctomycetia</taxon>
        <taxon>Pirellulales</taxon>
        <taxon>Lacipirellulaceae</taxon>
        <taxon>Pirellulimonas</taxon>
    </lineage>
</organism>
<dbReference type="OrthoDB" id="234933at2"/>
<dbReference type="SUPFAM" id="SSF51126">
    <property type="entry name" value="Pectin lyase-like"/>
    <property type="match status" value="1"/>
</dbReference>
<dbReference type="InterPro" id="IPR011050">
    <property type="entry name" value="Pectin_lyase_fold/virulence"/>
</dbReference>
<dbReference type="NCBIfam" id="TIGR02601">
    <property type="entry name" value="autotrns_rpt"/>
    <property type="match status" value="1"/>
</dbReference>
<evidence type="ECO:0000256" key="1">
    <source>
        <dbReference type="ARBA" id="ARBA00022729"/>
    </source>
</evidence>
<sequence length="1791" mass="177383">MRHANTARLGVSVRDQTTGPVLGLLLLVLLAAPTPAEPARFWIATSAEAPAGPGSPSVPAPWGAPRLFYLWAQPATVAEGAYDPLQNPFDVLQRFSLNLVAPDPEVIFTQASITVHNPQIGPNARRFEFVNDAGTGLALTTPQRRLAGDAYPLQGAQGYSIFSNDTIDIGPLCDPGDGLCTPSLGGAPAWLIATLSLQLEPGSPDAALFLQIGELGMNHLGAGSAQTMVVFGDGAGPVYRAGPAGASDRGVTLPGDTPDLLLRTTPAPGDYNLDGFVDAADYSVWRDSLTQAGAGLAADGDGSGVIDAGDYDVWRDNFGVPAGATLARPVPEPAAGLLLALAVAYLCVSRRSRHRGAWCGPVVLSALTLLPPAPADAAQIVARWTGPSGGVWSNPGNWDANQTPANGVDTYAVVIPTDLTVNLDVGVPSPVEIDALNLAGNANLSIAAGQKLSVLGGTLLEGTLALNGGGAEFNALGGGVGFGSNARVSVVGGATASLSATGYALVTNPGSATLLSAAGAGSRLGLPSLGSITSIATSGTQTIEAAGGGVLDLSGVTTIQKNNGGTLRFRVAGAGSSLDLSALQSISGSTLMDVSGSGLLTLAGLSETTGMSVAVDGGSTLNLPALAAYRYASMTVAAGGTVNAPGVTDITGAQLSLTPQTSVNLGTLAVIDDARIAVSGGRVFNQVSATGYALVTNPGSATLLSASGAGSRLGLPSLDSITSVATSGTQTIEAAGGGVLDLSGVTTIQKNNGGTLKFRVAGAGSSLDLSALQSISGSTLMDVSGSGLLTLAGLSETTGMSVAVDGGSTLNLPALAAYRYASMTVAAGGTVNAPGVTDITGAQLSLTPQTSVNLGTLAVIDDARIAVSGGRVFNQVSATGYALVTNPGSATLLSASGAGSRLGLPSLDSITSVATSGTQTIEAAGGGVLDLSGVTTIQKNNGGTLRFRVAGAGSSLDLSALQSISGSTLMDVSGSGLLTLAGLSETTGMSVAVDGGSTLNLPALAAYRYASMTVAAGGTVNALGVTDITGAQLSLTPQTSVNLGTLAVIDDARIAVSGGRVFNQVSATGYALVTNPGSATLLSASGAGSRLGLPSLDSITSVATSGTQTIEAAGGGVLDLSGVTTIQKNNGGTLRFQARTGGRLSLGGLVASGSVRIEADGLDSGIEVAGDLVLGASASLLVDNQATLRVGGDVSYPAIEFDYDGGVLNLVGGGAQQLEVGGADLLVGGATAGNFGLGRLLVGSPGQGTGVTLVDAVDNGNRGGAGGQDESLYLYGVGGPNGLVVYPDSVLTLNGLNVYAWDPSAGGGAGAQVHLNSLFAPGQNRIPYFGGGYLQLTADVVNSWLEDGGGAWSSAASWTAGLAPNGPNDEAILSAALVSGPATIVLDLDATVASVRFDNATYGYTIGADGVHRLTLTGAAQLNAVAGTHAISAPIAGTAGLHKTGAGRLTLSGASDYSGPTRISAGVLAVASAGGLGASRSINVAAASTLDLSGLGGYTLPSGGRLDGQGTVVVRKGAQAATLTIPQTGVLGGSLTLLGDVANAGRLAPGASPGIVTVVGDYTQLAGSTLEIEFGGLTPSVEHDLVIVTGAADLNGSLAVPLYNGYTPNFSSGVALEYITALTAAGGVSGRFVDADSPNSSYGVIVIYGSHTVEVALTPGTGFQSLLADMNGNGFLDPGDWAGFAHALRDPDGYDDGFFQPGRHIAVGDLDRNGRLDFDDVGRFATYYAAGGGASYAEVLAGISGRLAVPEPVSAVLLVTVAAPWLAAPTRRRRLRIGAPNRGAVGTGRLR</sequence>
<reference evidence="2 3" key="1">
    <citation type="submission" date="2019-02" db="EMBL/GenBank/DDBJ databases">
        <title>Deep-cultivation of Planctomycetes and their phenomic and genomic characterization uncovers novel biology.</title>
        <authorList>
            <person name="Wiegand S."/>
            <person name="Jogler M."/>
            <person name="Boedeker C."/>
            <person name="Pinto D."/>
            <person name="Vollmers J."/>
            <person name="Rivas-Marin E."/>
            <person name="Kohn T."/>
            <person name="Peeters S.H."/>
            <person name="Heuer A."/>
            <person name="Rast P."/>
            <person name="Oberbeckmann S."/>
            <person name="Bunk B."/>
            <person name="Jeske O."/>
            <person name="Meyerdierks A."/>
            <person name="Storesund J.E."/>
            <person name="Kallscheuer N."/>
            <person name="Luecker S."/>
            <person name="Lage O.M."/>
            <person name="Pohl T."/>
            <person name="Merkel B.J."/>
            <person name="Hornburger P."/>
            <person name="Mueller R.-W."/>
            <person name="Bruemmer F."/>
            <person name="Labrenz M."/>
            <person name="Spormann A.M."/>
            <person name="Op den Camp H."/>
            <person name="Overmann J."/>
            <person name="Amann R."/>
            <person name="Jetten M.S.M."/>
            <person name="Mascher T."/>
            <person name="Medema M.H."/>
            <person name="Devos D.P."/>
            <person name="Kaster A.-K."/>
            <person name="Ovreas L."/>
            <person name="Rohde M."/>
            <person name="Galperin M.Y."/>
            <person name="Jogler C."/>
        </authorList>
    </citation>
    <scope>NUCLEOTIDE SEQUENCE [LARGE SCALE GENOMIC DNA]</scope>
    <source>
        <strain evidence="2 3">Pla175</strain>
    </source>
</reference>
<dbReference type="Proteomes" id="UP000317429">
    <property type="component" value="Chromosome"/>
</dbReference>
<name>A0A518DD81_9BACT</name>
<dbReference type="EMBL" id="CP036291">
    <property type="protein sequence ID" value="QDU89429.1"/>
    <property type="molecule type" value="Genomic_DNA"/>
</dbReference>
<gene>
    <name evidence="2" type="ORF">Pla175_28190</name>
</gene>
<keyword evidence="1" id="KW-0732">Signal</keyword>
<keyword evidence="3" id="KW-1185">Reference proteome</keyword>
<evidence type="ECO:0000313" key="3">
    <source>
        <dbReference type="Proteomes" id="UP000317429"/>
    </source>
</evidence>
<dbReference type="KEGG" id="pnd:Pla175_28190"/>